<organism evidence="2 3">
    <name type="scientific">Blumeria graminis f. sp. tritici</name>
    <dbReference type="NCBI Taxonomy" id="62690"/>
    <lineage>
        <taxon>Eukaryota</taxon>
        <taxon>Fungi</taxon>
        <taxon>Dikarya</taxon>
        <taxon>Ascomycota</taxon>
        <taxon>Pezizomycotina</taxon>
        <taxon>Leotiomycetes</taxon>
        <taxon>Erysiphales</taxon>
        <taxon>Erysiphaceae</taxon>
        <taxon>Blumeria</taxon>
    </lineage>
</organism>
<gene>
    <name evidence="2" type="ORF">BGT96224V316_LOCUS102</name>
</gene>
<feature type="region of interest" description="Disordered" evidence="1">
    <location>
        <begin position="42"/>
        <end position="64"/>
    </location>
</feature>
<dbReference type="AlphaFoldDB" id="A0A9X9L6V9"/>
<keyword evidence="3" id="KW-1185">Reference proteome</keyword>
<proteinExistence type="predicted"/>
<sequence>MDKMEVMTTTRFDRIKALLQQLVSDKIKENLSVDTKLNNKVVDSSASQPSASQENGKSFPSEEITTRNMLGVRSCERSQVLNCFLSTTHKYTTTALLVLIMQQHYVILYISSPVVATFRPRQCADSSSTVIPFVSAPKVCLVTNKIIELPST</sequence>
<accession>A0A9X9L6V9</accession>
<dbReference type="Proteomes" id="UP000324639">
    <property type="component" value="Chromosome Bgt_-01"/>
</dbReference>
<name>A0A9X9L6V9_BLUGR</name>
<protein>
    <submittedName>
        <fullName evidence="2">Bgt-50770</fullName>
    </submittedName>
</protein>
<dbReference type="EMBL" id="LR026984">
    <property type="protein sequence ID" value="VCU38847.1"/>
    <property type="molecule type" value="Genomic_DNA"/>
</dbReference>
<evidence type="ECO:0000256" key="1">
    <source>
        <dbReference type="SAM" id="MobiDB-lite"/>
    </source>
</evidence>
<evidence type="ECO:0000313" key="2">
    <source>
        <dbReference type="EMBL" id="VCU38847.1"/>
    </source>
</evidence>
<evidence type="ECO:0000313" key="3">
    <source>
        <dbReference type="Proteomes" id="UP000324639"/>
    </source>
</evidence>
<reference evidence="2 3" key="1">
    <citation type="submission" date="2018-08" db="EMBL/GenBank/DDBJ databases">
        <authorList>
            <person name="Muller C M."/>
        </authorList>
    </citation>
    <scope>NUCLEOTIDE SEQUENCE [LARGE SCALE GENOMIC DNA]</scope>
</reference>
<feature type="compositionally biased region" description="Polar residues" evidence="1">
    <location>
        <begin position="42"/>
        <end position="58"/>
    </location>
</feature>